<keyword evidence="7" id="KW-1185">Reference proteome</keyword>
<evidence type="ECO:0000256" key="2">
    <source>
        <dbReference type="ARBA" id="ARBA00022692"/>
    </source>
</evidence>
<feature type="region of interest" description="Disordered" evidence="5">
    <location>
        <begin position="409"/>
        <end position="458"/>
    </location>
</feature>
<dbReference type="GO" id="GO:0012505">
    <property type="term" value="C:endomembrane system"/>
    <property type="evidence" value="ECO:0007669"/>
    <property type="project" value="UniProtKB-SubCell"/>
</dbReference>
<dbReference type="OrthoDB" id="5566576at2759"/>
<organism evidence="6 7">
    <name type="scientific">Smittium culicis</name>
    <dbReference type="NCBI Taxonomy" id="133412"/>
    <lineage>
        <taxon>Eukaryota</taxon>
        <taxon>Fungi</taxon>
        <taxon>Fungi incertae sedis</taxon>
        <taxon>Zoopagomycota</taxon>
        <taxon>Kickxellomycotina</taxon>
        <taxon>Harpellomycetes</taxon>
        <taxon>Harpellales</taxon>
        <taxon>Legeriomycetaceae</taxon>
        <taxon>Smittium</taxon>
    </lineage>
</organism>
<gene>
    <name evidence="6" type="ORF">AYI70_g12367</name>
</gene>
<name>A0A1R1WXT2_9FUNG</name>
<evidence type="ECO:0000313" key="7">
    <source>
        <dbReference type="Proteomes" id="UP000187283"/>
    </source>
</evidence>
<dbReference type="STRING" id="133412.A0A1R1WXT2"/>
<evidence type="ECO:0000256" key="1">
    <source>
        <dbReference type="ARBA" id="ARBA00004127"/>
    </source>
</evidence>
<accession>A0A1R1WXT2</accession>
<evidence type="ECO:0000256" key="4">
    <source>
        <dbReference type="ARBA" id="ARBA00023136"/>
    </source>
</evidence>
<dbReference type="InterPro" id="IPR051572">
    <property type="entry name" value="VTC_Complex_Subunit"/>
</dbReference>
<dbReference type="PANTHER" id="PTHR46140:SF1">
    <property type="entry name" value="VACUOLAR TRANSPORTER CHAPERONE COMPLEX SUBUNIT 4-RELATED"/>
    <property type="match status" value="1"/>
</dbReference>
<protein>
    <submittedName>
        <fullName evidence="6">Vacuolar transporter chaperone 4</fullName>
    </submittedName>
</protein>
<keyword evidence="2" id="KW-0812">Transmembrane</keyword>
<dbReference type="PANTHER" id="PTHR46140">
    <property type="entry name" value="VACUOLAR TRANSPORTER CHAPERONE 1-RELATED"/>
    <property type="match status" value="1"/>
</dbReference>
<comment type="subcellular location">
    <subcellularLocation>
        <location evidence="1">Endomembrane system</location>
        <topology evidence="1">Multi-pass membrane protein</topology>
    </subcellularLocation>
</comment>
<evidence type="ECO:0000313" key="6">
    <source>
        <dbReference type="EMBL" id="OMJ07171.1"/>
    </source>
</evidence>
<dbReference type="Proteomes" id="UP000187283">
    <property type="component" value="Unassembled WGS sequence"/>
</dbReference>
<feature type="compositionally biased region" description="Low complexity" evidence="5">
    <location>
        <begin position="417"/>
        <end position="432"/>
    </location>
</feature>
<evidence type="ECO:0000256" key="5">
    <source>
        <dbReference type="SAM" id="MobiDB-lite"/>
    </source>
</evidence>
<feature type="compositionally biased region" description="Polar residues" evidence="5">
    <location>
        <begin position="433"/>
        <end position="448"/>
    </location>
</feature>
<dbReference type="EMBL" id="LSSN01006103">
    <property type="protein sequence ID" value="OMJ07171.1"/>
    <property type="molecule type" value="Genomic_DNA"/>
</dbReference>
<comment type="caution">
    <text evidence="6">The sequence shown here is derived from an EMBL/GenBank/DDBJ whole genome shotgun (WGS) entry which is preliminary data.</text>
</comment>
<reference evidence="6 7" key="1">
    <citation type="submission" date="2017-01" db="EMBL/GenBank/DDBJ databases">
        <authorList>
            <person name="Mah S.A."/>
            <person name="Swanson W.J."/>
            <person name="Moy G.W."/>
            <person name="Vacquier V.D."/>
        </authorList>
    </citation>
    <scope>NUCLEOTIDE SEQUENCE [LARGE SCALE GENOMIC DNA]</scope>
    <source>
        <strain evidence="6 7">GSMNP</strain>
    </source>
</reference>
<sequence>MVDYCEQLVQTLPHLDREGQEITIGEAGEVNSIATAQILELIKFRKENFTALCKIVLLFNEITKIGINFEFNECLSKYNICDENLTDKIVVRRLLKVYSCLQTDYNVYGSLGFGTSDTFETVLTGWVDPQNTNSLLKDLLKYMDHYHPYENPDPESSGPENSELKKTPLLLNTLYFDNDLSVYHDLVTRAKKTESIKIIWPVDIYKSPQGESCASSNIPILPIATDNEITFIERESFFEAWSYEPSEIDKLYIPFNSVGSFLSSEYHIEKRKKKLVGNQWNSFQNPQSISLFQQIQRSIILKKLKPSIRTQGYYYNLRGKNDDSQVFVEITTDLKFLKEDNLESYGRTDNSWFRENIPDLSELPRDIKYNESKTFFPAVIKITLKDKKWPSWLHDLCFDAAHPSLTEDFVPSEGEYTPSTNSESSSKNGSPTISRANSSTSITISVPNKVSEAKQEKPLRRFPESGLYRSSSESAYFFSHFNTSSASNLNTDQNKSVPFTKEGIEGVLNLNSDLNNSAKESWVRMRSNNDFIDIMRYSKATALAKQIILS</sequence>
<keyword evidence="4" id="KW-0472">Membrane</keyword>
<keyword evidence="3" id="KW-1133">Transmembrane helix</keyword>
<dbReference type="AlphaFoldDB" id="A0A1R1WXT2"/>
<dbReference type="Gene3D" id="3.20.100.30">
    <property type="entry name" value="VTC, catalytic tunnel domain"/>
    <property type="match status" value="1"/>
</dbReference>
<dbReference type="InterPro" id="IPR042267">
    <property type="entry name" value="VTC_sf"/>
</dbReference>
<proteinExistence type="predicted"/>
<evidence type="ECO:0000256" key="3">
    <source>
        <dbReference type="ARBA" id="ARBA00022989"/>
    </source>
</evidence>